<evidence type="ECO:0000313" key="9">
    <source>
        <dbReference type="Proteomes" id="UP000230423"/>
    </source>
</evidence>
<organism evidence="8 9">
    <name type="scientific">Teladorsagia circumcincta</name>
    <name type="common">Brown stomach worm</name>
    <name type="synonym">Ostertagia circumcincta</name>
    <dbReference type="NCBI Taxonomy" id="45464"/>
    <lineage>
        <taxon>Eukaryota</taxon>
        <taxon>Metazoa</taxon>
        <taxon>Ecdysozoa</taxon>
        <taxon>Nematoda</taxon>
        <taxon>Chromadorea</taxon>
        <taxon>Rhabditida</taxon>
        <taxon>Rhabditina</taxon>
        <taxon>Rhabditomorpha</taxon>
        <taxon>Strongyloidea</taxon>
        <taxon>Trichostrongylidae</taxon>
        <taxon>Teladorsagia</taxon>
    </lineage>
</organism>
<reference evidence="8 9" key="1">
    <citation type="submission" date="2015-09" db="EMBL/GenBank/DDBJ databases">
        <title>Draft genome of the parasitic nematode Teladorsagia circumcincta isolate WARC Sus (inbred).</title>
        <authorList>
            <person name="Mitreva M."/>
        </authorList>
    </citation>
    <scope>NUCLEOTIDE SEQUENCE [LARGE SCALE GENOMIC DNA]</scope>
    <source>
        <strain evidence="8 9">S</strain>
    </source>
</reference>
<dbReference type="AlphaFoldDB" id="A0A2G9URK0"/>
<name>A0A2G9URK0_TELCI</name>
<evidence type="ECO:0000256" key="4">
    <source>
        <dbReference type="ARBA" id="ARBA00022722"/>
    </source>
</evidence>
<gene>
    <name evidence="8" type="ORF">TELCIR_05153</name>
</gene>
<dbReference type="GO" id="GO:0004519">
    <property type="term" value="F:endonuclease activity"/>
    <property type="evidence" value="ECO:0007669"/>
    <property type="project" value="UniProtKB-KW"/>
</dbReference>
<accession>A0A2G9URK0</accession>
<evidence type="ECO:0000313" key="8">
    <source>
        <dbReference type="EMBL" id="PIO72899.1"/>
    </source>
</evidence>
<proteinExistence type="predicted"/>
<dbReference type="Gene3D" id="3.10.10.10">
    <property type="entry name" value="HIV Type 1 Reverse Transcriptase, subunit A, domain 1"/>
    <property type="match status" value="1"/>
</dbReference>
<keyword evidence="2" id="KW-0808">Transferase</keyword>
<keyword evidence="5" id="KW-0255">Endonuclease</keyword>
<evidence type="ECO:0000256" key="1">
    <source>
        <dbReference type="ARBA" id="ARBA00022670"/>
    </source>
</evidence>
<dbReference type="SUPFAM" id="SSF56672">
    <property type="entry name" value="DNA/RNA polymerases"/>
    <property type="match status" value="1"/>
</dbReference>
<keyword evidence="3" id="KW-0548">Nucleotidyltransferase</keyword>
<sequence>MKTGTVSLGVRAKLKELLADLMTGNGYWQFPLEEEAKEKTAFTTPDGLFQFKVTPFGLSISRAVRFQHQAINRGQIKQHTPWFGVTLVHFERTPKLDRERMLGCCKAQGVPLVYKINGGVQTSRCARGLLSVLNMKSKYVLALKPLGADT</sequence>
<dbReference type="EMBL" id="KZ345571">
    <property type="protein sequence ID" value="PIO72899.1"/>
    <property type="molecule type" value="Genomic_DNA"/>
</dbReference>
<evidence type="ECO:0000256" key="5">
    <source>
        <dbReference type="ARBA" id="ARBA00022759"/>
    </source>
</evidence>
<evidence type="ECO:0000256" key="7">
    <source>
        <dbReference type="ARBA" id="ARBA00022918"/>
    </source>
</evidence>
<protein>
    <submittedName>
        <fullName evidence="8">Uncharacterized protein</fullName>
    </submittedName>
</protein>
<evidence type="ECO:0000256" key="6">
    <source>
        <dbReference type="ARBA" id="ARBA00022801"/>
    </source>
</evidence>
<keyword evidence="4" id="KW-0540">Nuclease</keyword>
<dbReference type="InterPro" id="IPR043502">
    <property type="entry name" value="DNA/RNA_pol_sf"/>
</dbReference>
<dbReference type="GO" id="GO:0008233">
    <property type="term" value="F:peptidase activity"/>
    <property type="evidence" value="ECO:0007669"/>
    <property type="project" value="UniProtKB-KW"/>
</dbReference>
<dbReference type="FunFam" id="3.10.10.10:FF:000007">
    <property type="entry name" value="Retrovirus-related Pol polyprotein from transposon 17.6-like Protein"/>
    <property type="match status" value="1"/>
</dbReference>
<keyword evidence="6" id="KW-0378">Hydrolase</keyword>
<keyword evidence="9" id="KW-1185">Reference proteome</keyword>
<dbReference type="GO" id="GO:0003964">
    <property type="term" value="F:RNA-directed DNA polymerase activity"/>
    <property type="evidence" value="ECO:0007669"/>
    <property type="project" value="UniProtKB-KW"/>
</dbReference>
<evidence type="ECO:0000256" key="3">
    <source>
        <dbReference type="ARBA" id="ARBA00022695"/>
    </source>
</evidence>
<dbReference type="Proteomes" id="UP000230423">
    <property type="component" value="Unassembled WGS sequence"/>
</dbReference>
<dbReference type="GO" id="GO:0006508">
    <property type="term" value="P:proteolysis"/>
    <property type="evidence" value="ECO:0007669"/>
    <property type="project" value="UniProtKB-KW"/>
</dbReference>
<keyword evidence="1" id="KW-0645">Protease</keyword>
<keyword evidence="7" id="KW-0695">RNA-directed DNA polymerase</keyword>
<evidence type="ECO:0000256" key="2">
    <source>
        <dbReference type="ARBA" id="ARBA00022679"/>
    </source>
</evidence>